<dbReference type="Gene3D" id="3.20.20.140">
    <property type="entry name" value="Metal-dependent hydrolases"/>
    <property type="match status" value="1"/>
</dbReference>
<dbReference type="CDD" id="cd01299">
    <property type="entry name" value="Met_dep_hydrolase_A"/>
    <property type="match status" value="1"/>
</dbReference>
<dbReference type="EMBL" id="LT669839">
    <property type="protein sequence ID" value="SHD77464.1"/>
    <property type="molecule type" value="Genomic_DNA"/>
</dbReference>
<organism evidence="2 3">
    <name type="scientific">[Clostridium] ultunense Esp</name>
    <dbReference type="NCBI Taxonomy" id="1288971"/>
    <lineage>
        <taxon>Bacteria</taxon>
        <taxon>Bacillati</taxon>
        <taxon>Bacillota</taxon>
        <taxon>Tissierellia</taxon>
        <taxon>Tissierellales</taxon>
        <taxon>Tepidimicrobiaceae</taxon>
        <taxon>Schnuerera</taxon>
    </lineage>
</organism>
<dbReference type="Gene3D" id="2.30.40.10">
    <property type="entry name" value="Urease, subunit C, domain 1"/>
    <property type="match status" value="1"/>
</dbReference>
<dbReference type="InterPro" id="IPR057744">
    <property type="entry name" value="OTAase-like"/>
</dbReference>
<protein>
    <submittedName>
        <fullName evidence="2">Amidohydrolase</fullName>
    </submittedName>
</protein>
<evidence type="ECO:0000313" key="2">
    <source>
        <dbReference type="EMBL" id="SHD77464.1"/>
    </source>
</evidence>
<sequence>MTNKTLYKGFTLIDGNGESPVERAWFLVEDKKVLKIGQGNEHPDLDNAQVVDLSGKTVMPGLINCHVHITMDPVADPFSLISKETDAETTLRGVANLKKHLKAGTTYFRDVGAPNGIDLALRNGVKEGLVEGPEFLVACQCLTMTGGHGWPMGREADGPDELRKAAREQLKKGADVVKIMATGGVMTPGVEPGSPQLSKEEMETAIYEAHKAGKKTATHAQGTEGIKNAVLAGIDSVEHGIFLDDEVIELMVKRGVYLVPTLVAPYFIVKNGTESGIPEFAVKKAKMVMESHMDSFRKAHEAGVKIAMGTDAGTPFNFHDKAPYELKLMVEGGMTPMEAVVASTKTASELLGIDKDYGTLEEDKFADFIVLDENPLDNLDTLFNINKVYKLGKLVK</sequence>
<dbReference type="SUPFAM" id="SSF51338">
    <property type="entry name" value="Composite domain of metallo-dependent hydrolases"/>
    <property type="match status" value="1"/>
</dbReference>
<reference evidence="2 3" key="1">
    <citation type="submission" date="2016-11" db="EMBL/GenBank/DDBJ databases">
        <authorList>
            <person name="Manzoor S."/>
        </authorList>
    </citation>
    <scope>NUCLEOTIDE SEQUENCE [LARGE SCALE GENOMIC DNA]</scope>
    <source>
        <strain evidence="2">Clostridium ultunense strain Esp</strain>
    </source>
</reference>
<dbReference type="PANTHER" id="PTHR43135:SF3">
    <property type="entry name" value="ALPHA-D-RIBOSE 1-METHYLPHOSPHONATE 5-TRIPHOSPHATE DIPHOSPHATASE"/>
    <property type="match status" value="1"/>
</dbReference>
<dbReference type="Pfam" id="PF01979">
    <property type="entry name" value="Amidohydro_1"/>
    <property type="match status" value="1"/>
</dbReference>
<dbReference type="RefSeq" id="WP_005587876.1">
    <property type="nucleotide sequence ID" value="NZ_LT669839.1"/>
</dbReference>
<dbReference type="InterPro" id="IPR006680">
    <property type="entry name" value="Amidohydro-rel"/>
</dbReference>
<dbReference type="GO" id="GO:0016810">
    <property type="term" value="F:hydrolase activity, acting on carbon-nitrogen (but not peptide) bonds"/>
    <property type="evidence" value="ECO:0007669"/>
    <property type="project" value="InterPro"/>
</dbReference>
<dbReference type="SUPFAM" id="SSF51556">
    <property type="entry name" value="Metallo-dependent hydrolases"/>
    <property type="match status" value="1"/>
</dbReference>
<dbReference type="HOGENOM" id="CLU_023620_2_2_9"/>
<dbReference type="OrthoDB" id="9807210at2"/>
<dbReference type="InterPro" id="IPR051781">
    <property type="entry name" value="Metallo-dep_Hydrolase"/>
</dbReference>
<accession>M1ZLP5</accession>
<dbReference type="Proteomes" id="UP000245423">
    <property type="component" value="Chromosome 1"/>
</dbReference>
<keyword evidence="2" id="KW-0378">Hydrolase</keyword>
<dbReference type="AlphaFoldDB" id="M1ZLP5"/>
<dbReference type="InterPro" id="IPR032466">
    <property type="entry name" value="Metal_Hydrolase"/>
</dbReference>
<proteinExistence type="predicted"/>
<evidence type="ECO:0000259" key="1">
    <source>
        <dbReference type="Pfam" id="PF01979"/>
    </source>
</evidence>
<name>M1ZLP5_9FIRM</name>
<feature type="domain" description="Amidohydrolase-related" evidence="1">
    <location>
        <begin position="57"/>
        <end position="395"/>
    </location>
</feature>
<dbReference type="InterPro" id="IPR011059">
    <property type="entry name" value="Metal-dep_hydrolase_composite"/>
</dbReference>
<gene>
    <name evidence="2" type="ORF">CUESP1_2108</name>
</gene>
<dbReference type="PANTHER" id="PTHR43135">
    <property type="entry name" value="ALPHA-D-RIBOSE 1-METHYLPHOSPHONATE 5-TRIPHOSPHATE DIPHOSPHATASE"/>
    <property type="match status" value="1"/>
</dbReference>
<keyword evidence="3" id="KW-1185">Reference proteome</keyword>
<evidence type="ECO:0000313" key="3">
    <source>
        <dbReference type="Proteomes" id="UP000245423"/>
    </source>
</evidence>